<evidence type="ECO:0000259" key="6">
    <source>
        <dbReference type="Pfam" id="PF02826"/>
    </source>
</evidence>
<dbReference type="GO" id="GO:0030267">
    <property type="term" value="F:glyoxylate reductase (NADPH) activity"/>
    <property type="evidence" value="ECO:0007669"/>
    <property type="project" value="TreeGrafter"/>
</dbReference>
<dbReference type="HOGENOM" id="CLU_019796_1_2_7"/>
<evidence type="ECO:0000313" key="7">
    <source>
        <dbReference type="EMBL" id="EHJ48792.1"/>
    </source>
</evidence>
<dbReference type="PANTHER" id="PTHR10996">
    <property type="entry name" value="2-HYDROXYACID DEHYDROGENASE-RELATED"/>
    <property type="match status" value="1"/>
</dbReference>
<dbReference type="GO" id="GO:0016618">
    <property type="term" value="F:hydroxypyruvate reductase [NAD(P)H] activity"/>
    <property type="evidence" value="ECO:0007669"/>
    <property type="project" value="TreeGrafter"/>
</dbReference>
<dbReference type="PROSITE" id="PS00671">
    <property type="entry name" value="D_2_HYDROXYACID_DH_3"/>
    <property type="match status" value="1"/>
</dbReference>
<dbReference type="EMBL" id="CM001368">
    <property type="protein sequence ID" value="EHJ48792.1"/>
    <property type="molecule type" value="Genomic_DNA"/>
</dbReference>
<dbReference type="RefSeq" id="WP_009182152.1">
    <property type="nucleotide sequence ID" value="NZ_CM001368.1"/>
</dbReference>
<dbReference type="InterPro" id="IPR006139">
    <property type="entry name" value="D-isomer_2_OHA_DH_cat_dom"/>
</dbReference>
<dbReference type="EC" id="1.1.1.26" evidence="7"/>
<proteinExistence type="inferred from homology"/>
<gene>
    <name evidence="7" type="ORF">DFW101_2788</name>
</gene>
<dbReference type="InterPro" id="IPR036291">
    <property type="entry name" value="NAD(P)-bd_dom_sf"/>
</dbReference>
<dbReference type="SUPFAM" id="SSF51735">
    <property type="entry name" value="NAD(P)-binding Rossmann-fold domains"/>
    <property type="match status" value="1"/>
</dbReference>
<accession>G7QB50</accession>
<organism evidence="7 8">
    <name type="scientific">Solidesulfovibrio carbinoliphilus subsp. oakridgensis</name>
    <dbReference type="NCBI Taxonomy" id="694327"/>
    <lineage>
        <taxon>Bacteria</taxon>
        <taxon>Pseudomonadati</taxon>
        <taxon>Thermodesulfobacteriota</taxon>
        <taxon>Desulfovibrionia</taxon>
        <taxon>Desulfovibrionales</taxon>
        <taxon>Desulfovibrionaceae</taxon>
        <taxon>Solidesulfovibrio</taxon>
    </lineage>
</organism>
<dbReference type="GO" id="GO:0047964">
    <property type="term" value="F:glyoxylate reductase (NADH) activity"/>
    <property type="evidence" value="ECO:0007669"/>
    <property type="project" value="UniProtKB-EC"/>
</dbReference>
<dbReference type="SUPFAM" id="SSF52283">
    <property type="entry name" value="Formate/glycerate dehydrogenase catalytic domain-like"/>
    <property type="match status" value="1"/>
</dbReference>
<dbReference type="GO" id="GO:0005829">
    <property type="term" value="C:cytosol"/>
    <property type="evidence" value="ECO:0007669"/>
    <property type="project" value="TreeGrafter"/>
</dbReference>
<evidence type="ECO:0000313" key="8">
    <source>
        <dbReference type="Proteomes" id="UP000004662"/>
    </source>
</evidence>
<dbReference type="InterPro" id="IPR006140">
    <property type="entry name" value="D-isomer_DH_NAD-bd"/>
</dbReference>
<dbReference type="STRING" id="694327.DFW101_2788"/>
<feature type="domain" description="D-isomer specific 2-hydroxyacid dehydrogenase NAD-binding" evidence="6">
    <location>
        <begin position="112"/>
        <end position="289"/>
    </location>
</feature>
<comment type="similarity">
    <text evidence="1 4">Belongs to the D-isomer specific 2-hydroxyacid dehydrogenase family.</text>
</comment>
<keyword evidence="8" id="KW-1185">Reference proteome</keyword>
<dbReference type="GO" id="GO:0051287">
    <property type="term" value="F:NAD binding"/>
    <property type="evidence" value="ECO:0007669"/>
    <property type="project" value="InterPro"/>
</dbReference>
<dbReference type="Pfam" id="PF02826">
    <property type="entry name" value="2-Hacid_dh_C"/>
    <property type="match status" value="1"/>
</dbReference>
<evidence type="ECO:0000259" key="5">
    <source>
        <dbReference type="Pfam" id="PF00389"/>
    </source>
</evidence>
<dbReference type="AlphaFoldDB" id="G7QB50"/>
<evidence type="ECO:0000256" key="3">
    <source>
        <dbReference type="ARBA" id="ARBA00023027"/>
    </source>
</evidence>
<evidence type="ECO:0000256" key="4">
    <source>
        <dbReference type="RuleBase" id="RU003719"/>
    </source>
</evidence>
<keyword evidence="3" id="KW-0520">NAD</keyword>
<dbReference type="Gene3D" id="3.40.50.720">
    <property type="entry name" value="NAD(P)-binding Rossmann-like Domain"/>
    <property type="match status" value="2"/>
</dbReference>
<dbReference type="PANTHER" id="PTHR10996:SF283">
    <property type="entry name" value="GLYOXYLATE_HYDROXYPYRUVATE REDUCTASE B"/>
    <property type="match status" value="1"/>
</dbReference>
<dbReference type="CDD" id="cd05301">
    <property type="entry name" value="GDH"/>
    <property type="match status" value="1"/>
</dbReference>
<protein>
    <submittedName>
        <fullName evidence="7">Glyoxylate reductase</fullName>
        <ecNumber evidence="7">1.1.1.26</ecNumber>
    </submittedName>
</protein>
<dbReference type="FunFam" id="3.40.50.720:FF:000203">
    <property type="entry name" value="D-3-phosphoglycerate dehydrogenase (SerA)"/>
    <property type="match status" value="1"/>
</dbReference>
<dbReference type="Pfam" id="PF00389">
    <property type="entry name" value="2-Hacid_dh"/>
    <property type="match status" value="1"/>
</dbReference>
<keyword evidence="2 4" id="KW-0560">Oxidoreductase</keyword>
<feature type="domain" description="D-isomer specific 2-hydroxyacid dehydrogenase catalytic" evidence="5">
    <location>
        <begin position="7"/>
        <end position="321"/>
    </location>
</feature>
<dbReference type="eggNOG" id="COG1052">
    <property type="taxonomic scope" value="Bacteria"/>
</dbReference>
<dbReference type="Proteomes" id="UP000004662">
    <property type="component" value="Chromosome"/>
</dbReference>
<sequence>MNQRPRVVVTRMIPEPGLSLLRDVCDLWVNPEDRPLTQDELFSRIATAEGVLGQLTDRIDAGFFEAAPKLRGYANYAVGFDNIDVPEATRRGLPVSNTPDVLTTATAEMAWALLFAVARRVVETDALLRSGVCPGWGPLKFLGQEVTGKTLGIFGPGRIGTAMARMSRGFAMPVVFCGGRKPNQALERELGATRLDFDAFLRTADFISIHAPLNDQTRHAFDADALARMKPTAILINTGRGPVIDEAALVGALREGRIAGAGLDVYEFEPRLAEGLAALPNVVLTPHIGSATSTAREGMAVLAAKNLLAMLAGQTPPTCLNPEVLTRSTGGRS</sequence>
<dbReference type="InterPro" id="IPR050223">
    <property type="entry name" value="D-isomer_2-hydroxyacid_DH"/>
</dbReference>
<reference evidence="8" key="1">
    <citation type="journal article" date="2015" name="Genome Announc.">
        <title>High-Quality Draft Genome Sequence of Desulfovibrio carbinoliphilus FW-101-2B, an Organic Acid-Oxidizing Sulfate-Reducing Bacterium Isolated from Uranium(VI)-Contaminated Groundwater.</title>
        <authorList>
            <person name="Ramsay B.D."/>
            <person name="Hwang C."/>
            <person name="Woo H.L."/>
            <person name="Carroll S.L."/>
            <person name="Lucas S."/>
            <person name="Han J."/>
            <person name="Lapidus A.L."/>
            <person name="Cheng J.F."/>
            <person name="Goodwin L.A."/>
            <person name="Pitluck S."/>
            <person name="Peters L."/>
            <person name="Chertkov O."/>
            <person name="Held B."/>
            <person name="Detter J.C."/>
            <person name="Han C.S."/>
            <person name="Tapia R."/>
            <person name="Land M.L."/>
            <person name="Hauser L.J."/>
            <person name="Kyrpides N.C."/>
            <person name="Ivanova N.N."/>
            <person name="Mikhailova N."/>
            <person name="Pagani I."/>
            <person name="Woyke T."/>
            <person name="Arkin A.P."/>
            <person name="Dehal P."/>
            <person name="Chivian D."/>
            <person name="Criddle C.S."/>
            <person name="Wu W."/>
            <person name="Chakraborty R."/>
            <person name="Hazen T.C."/>
            <person name="Fields M.W."/>
        </authorList>
    </citation>
    <scope>NUCLEOTIDE SEQUENCE [LARGE SCALE GENOMIC DNA]</scope>
    <source>
        <strain evidence="8">FW-101-2B</strain>
    </source>
</reference>
<dbReference type="InterPro" id="IPR029753">
    <property type="entry name" value="D-isomer_DH_CS"/>
</dbReference>
<dbReference type="OrthoDB" id="9793626at2"/>
<name>G7QB50_9BACT</name>
<evidence type="ECO:0000256" key="2">
    <source>
        <dbReference type="ARBA" id="ARBA00023002"/>
    </source>
</evidence>
<evidence type="ECO:0000256" key="1">
    <source>
        <dbReference type="ARBA" id="ARBA00005854"/>
    </source>
</evidence>